<dbReference type="Gene3D" id="3.40.50.300">
    <property type="entry name" value="P-loop containing nucleotide triphosphate hydrolases"/>
    <property type="match status" value="2"/>
</dbReference>
<dbReference type="PROSITE" id="PS51192">
    <property type="entry name" value="HELICASE_ATP_BIND_1"/>
    <property type="match status" value="1"/>
</dbReference>
<feature type="region of interest" description="Disordered" evidence="3">
    <location>
        <begin position="199"/>
        <end position="220"/>
    </location>
</feature>
<evidence type="ECO:0000313" key="7">
    <source>
        <dbReference type="EMBL" id="KAK2075786.1"/>
    </source>
</evidence>
<dbReference type="SMART" id="SM00487">
    <property type="entry name" value="DEXDc"/>
    <property type="match status" value="1"/>
</dbReference>
<protein>
    <submittedName>
        <fullName evidence="7">Uncharacterized protein</fullName>
    </submittedName>
</protein>
<dbReference type="PROSITE" id="PS51194">
    <property type="entry name" value="HELICASE_CTER"/>
    <property type="match status" value="1"/>
</dbReference>
<dbReference type="GO" id="GO:0005634">
    <property type="term" value="C:nucleus"/>
    <property type="evidence" value="ECO:0007669"/>
    <property type="project" value="TreeGrafter"/>
</dbReference>
<dbReference type="AlphaFoldDB" id="A0AAD9ID66"/>
<dbReference type="GO" id="GO:0036297">
    <property type="term" value="P:interstrand cross-link repair"/>
    <property type="evidence" value="ECO:0007669"/>
    <property type="project" value="TreeGrafter"/>
</dbReference>
<keyword evidence="1" id="KW-0547">Nucleotide-binding</keyword>
<dbReference type="InterPro" id="IPR027417">
    <property type="entry name" value="P-loop_NTPase"/>
</dbReference>
<organism evidence="7 8">
    <name type="scientific">Prototheca wickerhamii</name>
    <dbReference type="NCBI Taxonomy" id="3111"/>
    <lineage>
        <taxon>Eukaryota</taxon>
        <taxon>Viridiplantae</taxon>
        <taxon>Chlorophyta</taxon>
        <taxon>core chlorophytes</taxon>
        <taxon>Trebouxiophyceae</taxon>
        <taxon>Chlorellales</taxon>
        <taxon>Chlorellaceae</taxon>
        <taxon>Prototheca</taxon>
    </lineage>
</organism>
<dbReference type="GO" id="GO:0006289">
    <property type="term" value="P:nucleotide-excision repair"/>
    <property type="evidence" value="ECO:0007669"/>
    <property type="project" value="TreeGrafter"/>
</dbReference>
<accession>A0AAD9ID66</accession>
<name>A0AAD9ID66_PROWI</name>
<dbReference type="PANTHER" id="PTHR47957:SF3">
    <property type="entry name" value="ATP-DEPENDENT HELICASE HRQ1"/>
    <property type="match status" value="1"/>
</dbReference>
<reference evidence="7" key="1">
    <citation type="submission" date="2021-01" db="EMBL/GenBank/DDBJ databases">
        <authorList>
            <person name="Eckstrom K.M.E."/>
        </authorList>
    </citation>
    <scope>NUCLEOTIDE SEQUENCE</scope>
    <source>
        <strain evidence="7">UVCC 0001</strain>
    </source>
</reference>
<feature type="domain" description="Helicase C-terminal" evidence="6">
    <location>
        <begin position="625"/>
        <end position="781"/>
    </location>
</feature>
<dbReference type="GO" id="GO:0005524">
    <property type="term" value="F:ATP binding"/>
    <property type="evidence" value="ECO:0007669"/>
    <property type="project" value="UniProtKB-KW"/>
</dbReference>
<dbReference type="EMBL" id="JASFZW010000013">
    <property type="protein sequence ID" value="KAK2075786.1"/>
    <property type="molecule type" value="Genomic_DNA"/>
</dbReference>
<dbReference type="InterPro" id="IPR018973">
    <property type="entry name" value="MZB"/>
</dbReference>
<keyword evidence="4" id="KW-0732">Signal</keyword>
<feature type="signal peptide" evidence="4">
    <location>
        <begin position="1"/>
        <end position="19"/>
    </location>
</feature>
<evidence type="ECO:0000313" key="8">
    <source>
        <dbReference type="Proteomes" id="UP001255856"/>
    </source>
</evidence>
<dbReference type="Pfam" id="PF00270">
    <property type="entry name" value="DEAD"/>
    <property type="match status" value="1"/>
</dbReference>
<dbReference type="InterPro" id="IPR001650">
    <property type="entry name" value="Helicase_C-like"/>
</dbReference>
<evidence type="ECO:0000259" key="6">
    <source>
        <dbReference type="PROSITE" id="PS51194"/>
    </source>
</evidence>
<comment type="caution">
    <text evidence="7">The sequence shown here is derived from an EMBL/GenBank/DDBJ whole genome shotgun (WGS) entry which is preliminary data.</text>
</comment>
<evidence type="ECO:0000256" key="3">
    <source>
        <dbReference type="SAM" id="MobiDB-lite"/>
    </source>
</evidence>
<dbReference type="GO" id="GO:0043138">
    <property type="term" value="F:3'-5' DNA helicase activity"/>
    <property type="evidence" value="ECO:0007669"/>
    <property type="project" value="TreeGrafter"/>
</dbReference>
<gene>
    <name evidence="7" type="ORF">QBZ16_001527</name>
</gene>
<feature type="domain" description="Helicase ATP-binding" evidence="5">
    <location>
        <begin position="343"/>
        <end position="532"/>
    </location>
</feature>
<dbReference type="InterPro" id="IPR014001">
    <property type="entry name" value="Helicase_ATP-bd"/>
</dbReference>
<sequence>MRLFNAGCILARIVSFLDASHIQPSWARAQSAVESMGLSGQLNKQDLDAIVAICPISFTIHVHHRLRNEDDVPAWTGTVAPDILAASLRRTQELEELQDVAPHPLQIRTDGAGTVTAADQEGDEGGLVLNILDPGARATRGGVPAAFRARLDALAADPAAEGLPSDQVPARPSKRSNKMQRVAWALWCCLAQCGALAQQRRPPKETPADLQDSNAGPAVRQDAATLAHLPPDLSTSELVAAARTLRRDGDLRATRLQRKRGAPRTTPAVVRVREGCSDRSPLDPDALLEHLKQLDWYQGQVSHTERVPARVARYADAQVAGRVQKALESLGIRRLFCHQAEAVASLRAGTDTVVATSTASGKSLCYNIPILEALAADPGATALYMFPTKALAQASGDGCCEEALRELCGVAFGDQSVPSVDIYDGDTARSERDEVRARARLLITNPDMLHTSILPFHQQFQRILAGLRYVVVDEAHVYRGVFGAHTAMVIRRLRRLCSRIYNSSPVFALTTATIANPREQAARLLASARLHVVTEDGSPHGPKTFVLWNPPLAADDKQVPNPIQSSKRAREESARHTKRAINQQRFADTPPIPSSADWARYGPPAARYGATGVGASERRRSPIMELSCLLAECVQHGLQTIAFCGTRKLCELVVAYVRELLARSAPGLGELVAVYRAGYSPAERRGLERALHDGRLRAVAATNALELGLDVGALDATLHLGFPGSVSSLLQQAGRAGRRERPSLSLMVAWDGALDQHFVGRPDRLFGGAVERAVVDVANAAVLEAHAACAALETPLVLCSGMDLDLFGPVFFEGAEREGRLGLLARHPAAAPGEPVLHYAGRAPHPASKISLRAIDPDRFAILDEARGGAVLEEIEQSKAFYEVYDGAVYMHQGRTYICKKLDLDGRVAIVRPADLKYYTALSDFTTVHVVGGRPAFGRDGCLDNDDVDGTQGASLINDDAHTLSSSPITAPAPNASPAPLRVAATFAGATVSVRFLGFTRIWRGSGIAFDKVALFLPDVEYETETAYVRLPPCVRRAVRDAGLEFRAAVHAAAHAVLNVLPLFILCNANDVGTGAEPGCARWECDSPYDTRYKPERLLIYDKYPGGIGLAAAAAPQFGPILAQARDLVRDCPCATPAGCPCCVQHTHCGEYNTVISKPGALVVLEELIRWELARTGAEVV</sequence>
<dbReference type="SMART" id="SM00490">
    <property type="entry name" value="HELICc"/>
    <property type="match status" value="1"/>
</dbReference>
<dbReference type="CDD" id="cd17923">
    <property type="entry name" value="DEXHc_Hrq1-like"/>
    <property type="match status" value="1"/>
</dbReference>
<dbReference type="InterPro" id="IPR011545">
    <property type="entry name" value="DEAD/DEAH_box_helicase_dom"/>
</dbReference>
<keyword evidence="8" id="KW-1185">Reference proteome</keyword>
<dbReference type="Proteomes" id="UP001255856">
    <property type="component" value="Unassembled WGS sequence"/>
</dbReference>
<evidence type="ECO:0000256" key="1">
    <source>
        <dbReference type="ARBA" id="ARBA00022741"/>
    </source>
</evidence>
<dbReference type="Pfam" id="PF09369">
    <property type="entry name" value="MZB"/>
    <property type="match status" value="1"/>
</dbReference>
<feature type="chain" id="PRO_5041972153" evidence="4">
    <location>
        <begin position="20"/>
        <end position="1181"/>
    </location>
</feature>
<dbReference type="CDD" id="cd18797">
    <property type="entry name" value="SF2_C_Hrq"/>
    <property type="match status" value="1"/>
</dbReference>
<dbReference type="GO" id="GO:0003676">
    <property type="term" value="F:nucleic acid binding"/>
    <property type="evidence" value="ECO:0007669"/>
    <property type="project" value="InterPro"/>
</dbReference>
<dbReference type="Pfam" id="PF00271">
    <property type="entry name" value="Helicase_C"/>
    <property type="match status" value="1"/>
</dbReference>
<dbReference type="SUPFAM" id="SSF52540">
    <property type="entry name" value="P-loop containing nucleoside triphosphate hydrolases"/>
    <property type="match status" value="1"/>
</dbReference>
<keyword evidence="2" id="KW-0067">ATP-binding</keyword>
<proteinExistence type="predicted"/>
<dbReference type="PANTHER" id="PTHR47957">
    <property type="entry name" value="ATP-DEPENDENT HELICASE HRQ1"/>
    <property type="match status" value="1"/>
</dbReference>
<evidence type="ECO:0000259" key="5">
    <source>
        <dbReference type="PROSITE" id="PS51192"/>
    </source>
</evidence>
<evidence type="ECO:0000256" key="4">
    <source>
        <dbReference type="SAM" id="SignalP"/>
    </source>
</evidence>
<evidence type="ECO:0000256" key="2">
    <source>
        <dbReference type="ARBA" id="ARBA00022840"/>
    </source>
</evidence>